<evidence type="ECO:0000256" key="6">
    <source>
        <dbReference type="ARBA" id="ARBA00022806"/>
    </source>
</evidence>
<dbReference type="Pfam" id="PF00566">
    <property type="entry name" value="RabGAP-TBC"/>
    <property type="match status" value="1"/>
</dbReference>
<keyword evidence="7 10" id="KW-0067">ATP-binding</keyword>
<comment type="similarity">
    <text evidence="2 10">Belongs to the MCM family.</text>
</comment>
<keyword evidence="9" id="KW-0539">Nucleus</keyword>
<evidence type="ECO:0000313" key="12">
    <source>
        <dbReference type="EnsemblMetazoa" id="GPPI046418-PA"/>
    </source>
</evidence>
<evidence type="ECO:0000256" key="1">
    <source>
        <dbReference type="ARBA" id="ARBA00004123"/>
    </source>
</evidence>
<dbReference type="STRING" id="67801.A0A1B0C181"/>
<accession>A0A1B0C181</accession>
<dbReference type="EC" id="3.6.4.12" evidence="10"/>
<dbReference type="InterPro" id="IPR031327">
    <property type="entry name" value="MCM"/>
</dbReference>
<keyword evidence="6 10" id="KW-0347">Helicase</keyword>
<dbReference type="PANTHER" id="PTHR11630:SF43">
    <property type="entry name" value="DNA REPLICATION LICENSING FACTOR MCM6"/>
    <property type="match status" value="1"/>
</dbReference>
<keyword evidence="8 10" id="KW-0238">DNA-binding</keyword>
<keyword evidence="3 10" id="KW-0235">DNA replication</keyword>
<feature type="domain" description="Rab-GAP TBC" evidence="11">
    <location>
        <begin position="1"/>
        <end position="48"/>
    </location>
</feature>
<dbReference type="GO" id="GO:0005524">
    <property type="term" value="F:ATP binding"/>
    <property type="evidence" value="ECO:0007669"/>
    <property type="project" value="UniProtKB-UniRule"/>
</dbReference>
<dbReference type="GO" id="GO:0042555">
    <property type="term" value="C:MCM complex"/>
    <property type="evidence" value="ECO:0007669"/>
    <property type="project" value="UniProtKB-UniRule"/>
</dbReference>
<organism evidence="12 13">
    <name type="scientific">Glossina palpalis gambiensis</name>
    <dbReference type="NCBI Taxonomy" id="67801"/>
    <lineage>
        <taxon>Eukaryota</taxon>
        <taxon>Metazoa</taxon>
        <taxon>Ecdysozoa</taxon>
        <taxon>Arthropoda</taxon>
        <taxon>Hexapoda</taxon>
        <taxon>Insecta</taxon>
        <taxon>Pterygota</taxon>
        <taxon>Neoptera</taxon>
        <taxon>Endopterygota</taxon>
        <taxon>Diptera</taxon>
        <taxon>Brachycera</taxon>
        <taxon>Muscomorpha</taxon>
        <taxon>Hippoboscoidea</taxon>
        <taxon>Glossinidae</taxon>
        <taxon>Glossina</taxon>
    </lineage>
</organism>
<keyword evidence="13" id="KW-1185">Reference proteome</keyword>
<dbReference type="AlphaFoldDB" id="A0A1B0C181"/>
<evidence type="ECO:0000256" key="4">
    <source>
        <dbReference type="ARBA" id="ARBA00022741"/>
    </source>
</evidence>
<dbReference type="Gene3D" id="2.40.50.140">
    <property type="entry name" value="Nucleic acid-binding proteins"/>
    <property type="match status" value="1"/>
</dbReference>
<name>A0A1B0C181_9MUSC</name>
<dbReference type="InterPro" id="IPR000195">
    <property type="entry name" value="Rab-GAP-TBC_dom"/>
</dbReference>
<dbReference type="EMBL" id="JXJN01023892">
    <property type="status" value="NOT_ANNOTATED_CDS"/>
    <property type="molecule type" value="Genomic_DNA"/>
</dbReference>
<dbReference type="InterPro" id="IPR033762">
    <property type="entry name" value="MCM_OB"/>
</dbReference>
<evidence type="ECO:0000256" key="8">
    <source>
        <dbReference type="ARBA" id="ARBA00023125"/>
    </source>
</evidence>
<dbReference type="EnsemblMetazoa" id="GPPI046418-RA">
    <property type="protein sequence ID" value="GPPI046418-PA"/>
    <property type="gene ID" value="GPPI046418"/>
</dbReference>
<keyword evidence="10" id="KW-0131">Cell cycle</keyword>
<evidence type="ECO:0000313" key="13">
    <source>
        <dbReference type="Proteomes" id="UP000092460"/>
    </source>
</evidence>
<dbReference type="GO" id="GO:0016787">
    <property type="term" value="F:hydrolase activity"/>
    <property type="evidence" value="ECO:0007669"/>
    <property type="project" value="UniProtKB-KW"/>
</dbReference>
<evidence type="ECO:0000256" key="3">
    <source>
        <dbReference type="ARBA" id="ARBA00022705"/>
    </source>
</evidence>
<dbReference type="InterPro" id="IPR008049">
    <property type="entry name" value="MCM6"/>
</dbReference>
<keyword evidence="4 10" id="KW-0547">Nucleotide-binding</keyword>
<dbReference type="Gene3D" id="1.10.472.80">
    <property type="entry name" value="Ypt/Rab-GAP domain of gyp1p, domain 3"/>
    <property type="match status" value="1"/>
</dbReference>
<evidence type="ECO:0000259" key="11">
    <source>
        <dbReference type="PROSITE" id="PS50086"/>
    </source>
</evidence>
<dbReference type="PROSITE" id="PS50086">
    <property type="entry name" value="TBC_RABGAP"/>
    <property type="match status" value="1"/>
</dbReference>
<dbReference type="EMBL" id="JXJN01023893">
    <property type="status" value="NOT_ANNOTATED_CDS"/>
    <property type="molecule type" value="Genomic_DNA"/>
</dbReference>
<dbReference type="VEuPathDB" id="VectorBase:GPPI046418"/>
<dbReference type="FunFam" id="2.20.28.10:FF:000003">
    <property type="entry name" value="DNA helicase"/>
    <property type="match status" value="1"/>
</dbReference>
<protein>
    <recommendedName>
        <fullName evidence="10">DNA replication licensing factor MCM6</fullName>
        <ecNumber evidence="10">3.6.4.12</ecNumber>
    </recommendedName>
</protein>
<comment type="subunit">
    <text evidence="10">Component of the MCM2-7 complex.</text>
</comment>
<dbReference type="GO" id="GO:1902969">
    <property type="term" value="P:mitotic DNA replication"/>
    <property type="evidence" value="ECO:0007669"/>
    <property type="project" value="TreeGrafter"/>
</dbReference>
<dbReference type="GO" id="GO:0003697">
    <property type="term" value="F:single-stranded DNA binding"/>
    <property type="evidence" value="ECO:0007669"/>
    <property type="project" value="TreeGrafter"/>
</dbReference>
<comment type="function">
    <text evidence="10">Acts as component of the MCM2-7 complex (MCM complex) which is the replicative helicase essential for 'once per cell cycle' DNA replication initiation and elongation in eukaryotic cells. The active ATPase sites in the MCM2-7 ring are formed through the interaction surfaces of two neighboring subunits such that a critical structure of a conserved arginine finger motif is provided in trans relative to the ATP-binding site of the Walker A box of the adjacent subunit. The six ATPase active sites, however, are likely to contribute differentially to the complex helicase activity.</text>
</comment>
<keyword evidence="5 10" id="KW-0378">Hydrolase</keyword>
<dbReference type="GO" id="GO:1990518">
    <property type="term" value="F:single-stranded 3'-5' DNA helicase activity"/>
    <property type="evidence" value="ECO:0007669"/>
    <property type="project" value="TreeGrafter"/>
</dbReference>
<proteinExistence type="inferred from homology"/>
<dbReference type="InterPro" id="IPR012340">
    <property type="entry name" value="NA-bd_OB-fold"/>
</dbReference>
<dbReference type="PANTHER" id="PTHR11630">
    <property type="entry name" value="DNA REPLICATION LICENSING FACTOR MCM FAMILY MEMBER"/>
    <property type="match status" value="1"/>
</dbReference>
<dbReference type="Pfam" id="PF17207">
    <property type="entry name" value="MCM_OB"/>
    <property type="match status" value="1"/>
</dbReference>
<comment type="subcellular location">
    <subcellularLocation>
        <location evidence="1 10">Nucleus</location>
    </subcellularLocation>
</comment>
<dbReference type="PRINTS" id="PR01662">
    <property type="entry name" value="MCMPROTEIN6"/>
</dbReference>
<dbReference type="GO" id="GO:0006270">
    <property type="term" value="P:DNA replication initiation"/>
    <property type="evidence" value="ECO:0007669"/>
    <property type="project" value="UniProtKB-UniRule"/>
</dbReference>
<evidence type="ECO:0000256" key="7">
    <source>
        <dbReference type="ARBA" id="ARBA00022840"/>
    </source>
</evidence>
<sequence length="153" mass="17834">MLPRFYEHLKQHSHALELFCHRWLLLCFQREFSEDVVIRMYEACWSNYAIIAACADDSVLNFIKDHIGMKADKGCYASFAEVPTRHKVRDLITSKTGTLICISRRVVRTHPVHPELVLDTFMCLDCQREIRNVEQQFKFANPSTCPNPVCSNR</sequence>
<dbReference type="SUPFAM" id="SSF50249">
    <property type="entry name" value="Nucleic acid-binding proteins"/>
    <property type="match status" value="1"/>
</dbReference>
<evidence type="ECO:0000256" key="10">
    <source>
        <dbReference type="RuleBase" id="RU368064"/>
    </source>
</evidence>
<dbReference type="Gene3D" id="2.20.28.10">
    <property type="match status" value="1"/>
</dbReference>
<reference evidence="12" key="2">
    <citation type="submission" date="2020-05" db="UniProtKB">
        <authorList>
            <consortium name="EnsemblMetazoa"/>
        </authorList>
    </citation>
    <scope>IDENTIFICATION</scope>
    <source>
        <strain evidence="12">IAEA</strain>
    </source>
</reference>
<reference evidence="13" key="1">
    <citation type="submission" date="2015-01" db="EMBL/GenBank/DDBJ databases">
        <authorList>
            <person name="Aksoy S."/>
            <person name="Warren W."/>
            <person name="Wilson R.K."/>
        </authorList>
    </citation>
    <scope>NUCLEOTIDE SEQUENCE [LARGE SCALE GENOMIC DNA]</scope>
    <source>
        <strain evidence="13">IAEA</strain>
    </source>
</reference>
<dbReference type="GO" id="GO:0000727">
    <property type="term" value="P:double-strand break repair via break-induced replication"/>
    <property type="evidence" value="ECO:0007669"/>
    <property type="project" value="TreeGrafter"/>
</dbReference>
<evidence type="ECO:0000256" key="2">
    <source>
        <dbReference type="ARBA" id="ARBA00008010"/>
    </source>
</evidence>
<dbReference type="GO" id="GO:0005634">
    <property type="term" value="C:nucleus"/>
    <property type="evidence" value="ECO:0007669"/>
    <property type="project" value="UniProtKB-SubCell"/>
</dbReference>
<comment type="catalytic activity">
    <reaction evidence="10">
        <text>ATP + H2O = ADP + phosphate + H(+)</text>
        <dbReference type="Rhea" id="RHEA:13065"/>
        <dbReference type="ChEBI" id="CHEBI:15377"/>
        <dbReference type="ChEBI" id="CHEBI:15378"/>
        <dbReference type="ChEBI" id="CHEBI:30616"/>
        <dbReference type="ChEBI" id="CHEBI:43474"/>
        <dbReference type="ChEBI" id="CHEBI:456216"/>
        <dbReference type="EC" id="3.6.4.12"/>
    </reaction>
</comment>
<evidence type="ECO:0000256" key="9">
    <source>
        <dbReference type="ARBA" id="ARBA00023242"/>
    </source>
</evidence>
<evidence type="ECO:0000256" key="5">
    <source>
        <dbReference type="ARBA" id="ARBA00022801"/>
    </source>
</evidence>
<dbReference type="Proteomes" id="UP000092460">
    <property type="component" value="Unassembled WGS sequence"/>
</dbReference>